<proteinExistence type="predicted"/>
<comment type="caution">
    <text evidence="2">The sequence shown here is derived from an EMBL/GenBank/DDBJ whole genome shotgun (WGS) entry which is preliminary data.</text>
</comment>
<sequence length="90" mass="10222">MLLEEFPMLKKPADEPSTLRLNKQTRPPPAAAAPANFQKLKLLFGSPISKDIIIRKVVQGILLSQLRSIFYSEKLHSKECYAQSQQSYPH</sequence>
<protein>
    <submittedName>
        <fullName evidence="2">Uncharacterized protein</fullName>
    </submittedName>
</protein>
<evidence type="ECO:0000313" key="2">
    <source>
        <dbReference type="EMBL" id="TNV76329.1"/>
    </source>
</evidence>
<evidence type="ECO:0000256" key="1">
    <source>
        <dbReference type="SAM" id="MobiDB-lite"/>
    </source>
</evidence>
<dbReference type="Proteomes" id="UP000785679">
    <property type="component" value="Unassembled WGS sequence"/>
</dbReference>
<organism evidence="2 3">
    <name type="scientific">Halteria grandinella</name>
    <dbReference type="NCBI Taxonomy" id="5974"/>
    <lineage>
        <taxon>Eukaryota</taxon>
        <taxon>Sar</taxon>
        <taxon>Alveolata</taxon>
        <taxon>Ciliophora</taxon>
        <taxon>Intramacronucleata</taxon>
        <taxon>Spirotrichea</taxon>
        <taxon>Stichotrichia</taxon>
        <taxon>Sporadotrichida</taxon>
        <taxon>Halteriidae</taxon>
        <taxon>Halteria</taxon>
    </lineage>
</organism>
<gene>
    <name evidence="2" type="ORF">FGO68_gene642</name>
</gene>
<name>A0A8J8NKY3_HALGN</name>
<accession>A0A8J8NKY3</accession>
<dbReference type="EMBL" id="RRYP01013785">
    <property type="protein sequence ID" value="TNV76329.1"/>
    <property type="molecule type" value="Genomic_DNA"/>
</dbReference>
<reference evidence="2" key="1">
    <citation type="submission" date="2019-06" db="EMBL/GenBank/DDBJ databases">
        <authorList>
            <person name="Zheng W."/>
        </authorList>
    </citation>
    <scope>NUCLEOTIDE SEQUENCE</scope>
    <source>
        <strain evidence="2">QDHG01</strain>
    </source>
</reference>
<keyword evidence="3" id="KW-1185">Reference proteome</keyword>
<feature type="region of interest" description="Disordered" evidence="1">
    <location>
        <begin position="1"/>
        <end position="31"/>
    </location>
</feature>
<dbReference type="AlphaFoldDB" id="A0A8J8NKY3"/>
<evidence type="ECO:0000313" key="3">
    <source>
        <dbReference type="Proteomes" id="UP000785679"/>
    </source>
</evidence>